<gene>
    <name evidence="12" type="ORF">KCG34_24525</name>
</gene>
<organism evidence="12 13">
    <name type="scientific">Phenylobacterium montanum</name>
    <dbReference type="NCBI Taxonomy" id="2823693"/>
    <lineage>
        <taxon>Bacteria</taxon>
        <taxon>Pseudomonadati</taxon>
        <taxon>Pseudomonadota</taxon>
        <taxon>Alphaproteobacteria</taxon>
        <taxon>Caulobacterales</taxon>
        <taxon>Caulobacteraceae</taxon>
        <taxon>Phenylobacterium</taxon>
    </lineage>
</organism>
<dbReference type="AlphaFoldDB" id="A0A975IV33"/>
<accession>A0A975IV33</accession>
<keyword evidence="5" id="KW-0808">Transferase</keyword>
<evidence type="ECO:0000256" key="8">
    <source>
        <dbReference type="ARBA" id="ARBA00023004"/>
    </source>
</evidence>
<protein>
    <recommendedName>
        <fullName evidence="4">Cysteine desulfurase</fullName>
    </recommendedName>
</protein>
<evidence type="ECO:0000313" key="13">
    <source>
        <dbReference type="Proteomes" id="UP000676409"/>
    </source>
</evidence>
<dbReference type="Gene3D" id="3.90.1150.10">
    <property type="entry name" value="Aspartate Aminotransferase, domain 1"/>
    <property type="match status" value="1"/>
</dbReference>
<dbReference type="GO" id="GO:0051536">
    <property type="term" value="F:iron-sulfur cluster binding"/>
    <property type="evidence" value="ECO:0007669"/>
    <property type="project" value="UniProtKB-KW"/>
</dbReference>
<dbReference type="Gene3D" id="3.40.640.10">
    <property type="entry name" value="Type I PLP-dependent aspartate aminotransferase-like (Major domain)"/>
    <property type="match status" value="1"/>
</dbReference>
<dbReference type="KEGG" id="caul:KCG34_24525"/>
<dbReference type="GO" id="GO:0046872">
    <property type="term" value="F:metal ion binding"/>
    <property type="evidence" value="ECO:0007669"/>
    <property type="project" value="UniProtKB-KW"/>
</dbReference>
<dbReference type="Proteomes" id="UP000676409">
    <property type="component" value="Chromosome"/>
</dbReference>
<dbReference type="InterPro" id="IPR015424">
    <property type="entry name" value="PyrdxlP-dep_Trfase"/>
</dbReference>
<evidence type="ECO:0000256" key="3">
    <source>
        <dbReference type="ARBA" id="ARBA00006490"/>
    </source>
</evidence>
<sequence length="384" mass="39693">MTAPNRIYLDYNATAPIRPEAAEAVACALAIGGNPSSVHAAGRTARAAVERARGEVARLVACKEGSVTFTSGGTEANALAIDSAIAAGFRRPIVGLAEHASTLATCMANGDMAEGWGVRASGIMDLDWLEQRLKTWPKEAGRPFVALSLANNETGVIQPVAEIAALVRAADGWLHVDAVQAAGKIALDFAATGADTLSLSAHKLGGPQGVGALIAGPRAVLSRRLHGGGQERGRRAGTENVSGIAGFGAAARAALRDLPDFAAQAAWRDAAQDSLAEADGVQVFGTEAPRLPSVLSFAAESFESERQVIAMDLEGIMVSAGAACSSGKVTASPVLQAMGFGSLASTALRVSGGWATTEQDWTRFAEVWLTVYDRFRARRRASAA</sequence>
<dbReference type="PANTHER" id="PTHR11601">
    <property type="entry name" value="CYSTEINE DESULFURYLASE FAMILY MEMBER"/>
    <property type="match status" value="1"/>
</dbReference>
<feature type="domain" description="Aminotransferase class V" evidence="11">
    <location>
        <begin position="7"/>
        <end position="361"/>
    </location>
</feature>
<dbReference type="SUPFAM" id="SSF53383">
    <property type="entry name" value="PLP-dependent transferases"/>
    <property type="match status" value="1"/>
</dbReference>
<comment type="catalytic activity">
    <reaction evidence="10">
        <text>(sulfur carrier)-H + L-cysteine = (sulfur carrier)-SH + L-alanine</text>
        <dbReference type="Rhea" id="RHEA:43892"/>
        <dbReference type="Rhea" id="RHEA-COMP:14737"/>
        <dbReference type="Rhea" id="RHEA-COMP:14739"/>
        <dbReference type="ChEBI" id="CHEBI:29917"/>
        <dbReference type="ChEBI" id="CHEBI:35235"/>
        <dbReference type="ChEBI" id="CHEBI:57972"/>
        <dbReference type="ChEBI" id="CHEBI:64428"/>
        <dbReference type="EC" id="2.8.1.7"/>
    </reaction>
</comment>
<keyword evidence="13" id="KW-1185">Reference proteome</keyword>
<dbReference type="InterPro" id="IPR015422">
    <property type="entry name" value="PyrdxlP-dep_Trfase_small"/>
</dbReference>
<keyword evidence="8" id="KW-0408">Iron</keyword>
<evidence type="ECO:0000256" key="6">
    <source>
        <dbReference type="ARBA" id="ARBA00022723"/>
    </source>
</evidence>
<evidence type="ECO:0000256" key="10">
    <source>
        <dbReference type="ARBA" id="ARBA00050776"/>
    </source>
</evidence>
<keyword evidence="7" id="KW-0663">Pyridoxal phosphate</keyword>
<comment type="function">
    <text evidence="2">Catalyzes the removal of elemental sulfur atoms from cysteine to produce alanine. Seems to participate in the biosynthesis of the nitrogenase metalloclusters by providing the inorganic sulfur required for the Fe-S core formation.</text>
</comment>
<reference evidence="12" key="1">
    <citation type="submission" date="2021-04" db="EMBL/GenBank/DDBJ databases">
        <title>The complete genome sequence of Caulobacter sp. S6.</title>
        <authorList>
            <person name="Tang Y."/>
            <person name="Ouyang W."/>
            <person name="Liu Q."/>
            <person name="Huang B."/>
            <person name="Guo Z."/>
            <person name="Lei P."/>
        </authorList>
    </citation>
    <scope>NUCLEOTIDE SEQUENCE</scope>
    <source>
        <strain evidence="12">S6</strain>
    </source>
</reference>
<dbReference type="Pfam" id="PF00266">
    <property type="entry name" value="Aminotran_5"/>
    <property type="match status" value="1"/>
</dbReference>
<name>A0A975IV33_9CAUL</name>
<dbReference type="InterPro" id="IPR000192">
    <property type="entry name" value="Aminotrans_V_dom"/>
</dbReference>
<dbReference type="RefSeq" id="WP_211938205.1">
    <property type="nucleotide sequence ID" value="NZ_CP073078.1"/>
</dbReference>
<evidence type="ECO:0000256" key="9">
    <source>
        <dbReference type="ARBA" id="ARBA00023014"/>
    </source>
</evidence>
<evidence type="ECO:0000256" key="5">
    <source>
        <dbReference type="ARBA" id="ARBA00022679"/>
    </source>
</evidence>
<dbReference type="EMBL" id="CP073078">
    <property type="protein sequence ID" value="QUD88154.1"/>
    <property type="molecule type" value="Genomic_DNA"/>
</dbReference>
<evidence type="ECO:0000259" key="11">
    <source>
        <dbReference type="Pfam" id="PF00266"/>
    </source>
</evidence>
<evidence type="ECO:0000256" key="7">
    <source>
        <dbReference type="ARBA" id="ARBA00022898"/>
    </source>
</evidence>
<dbReference type="PANTHER" id="PTHR11601:SF34">
    <property type="entry name" value="CYSTEINE DESULFURASE"/>
    <property type="match status" value="1"/>
</dbReference>
<comment type="similarity">
    <text evidence="3">Belongs to the class-V pyridoxal-phosphate-dependent aminotransferase family. NifS/IscS subfamily.</text>
</comment>
<keyword evidence="9" id="KW-0411">Iron-sulfur</keyword>
<dbReference type="GO" id="GO:0031071">
    <property type="term" value="F:cysteine desulfurase activity"/>
    <property type="evidence" value="ECO:0007669"/>
    <property type="project" value="UniProtKB-EC"/>
</dbReference>
<dbReference type="InterPro" id="IPR015421">
    <property type="entry name" value="PyrdxlP-dep_Trfase_major"/>
</dbReference>
<proteinExistence type="inferred from homology"/>
<keyword evidence="6" id="KW-0479">Metal-binding</keyword>
<dbReference type="InterPro" id="IPR016454">
    <property type="entry name" value="Cysteine_dSase"/>
</dbReference>
<evidence type="ECO:0000313" key="12">
    <source>
        <dbReference type="EMBL" id="QUD88154.1"/>
    </source>
</evidence>
<comment type="cofactor">
    <cofactor evidence="1">
        <name>pyridoxal 5'-phosphate</name>
        <dbReference type="ChEBI" id="CHEBI:597326"/>
    </cofactor>
</comment>
<evidence type="ECO:0000256" key="2">
    <source>
        <dbReference type="ARBA" id="ARBA00003120"/>
    </source>
</evidence>
<evidence type="ECO:0000256" key="1">
    <source>
        <dbReference type="ARBA" id="ARBA00001933"/>
    </source>
</evidence>
<evidence type="ECO:0000256" key="4">
    <source>
        <dbReference type="ARBA" id="ARBA00013558"/>
    </source>
</evidence>
<dbReference type="PIRSF" id="PIRSF005572">
    <property type="entry name" value="NifS"/>
    <property type="match status" value="1"/>
</dbReference>
<dbReference type="Gene3D" id="1.10.260.50">
    <property type="match status" value="1"/>
</dbReference>